<organism evidence="7 8">
    <name type="scientific">Neptunitalea chrysea</name>
    <dbReference type="NCBI Taxonomy" id="1647581"/>
    <lineage>
        <taxon>Bacteria</taxon>
        <taxon>Pseudomonadati</taxon>
        <taxon>Bacteroidota</taxon>
        <taxon>Flavobacteriia</taxon>
        <taxon>Flavobacteriales</taxon>
        <taxon>Flavobacteriaceae</taxon>
        <taxon>Neptunitalea</taxon>
    </lineage>
</organism>
<dbReference type="InterPro" id="IPR001362">
    <property type="entry name" value="Glyco_hydro_32"/>
</dbReference>
<feature type="domain" description="Glycosyl hydrolase family 32 N-terminal" evidence="5">
    <location>
        <begin position="33"/>
        <end position="349"/>
    </location>
</feature>
<comment type="similarity">
    <text evidence="1 4">Belongs to the glycosyl hydrolase 32 family.</text>
</comment>
<dbReference type="InterPro" id="IPR013189">
    <property type="entry name" value="Glyco_hydro_32_C"/>
</dbReference>
<evidence type="ECO:0000256" key="3">
    <source>
        <dbReference type="ARBA" id="ARBA00023295"/>
    </source>
</evidence>
<reference evidence="7" key="1">
    <citation type="submission" date="2022-07" db="EMBL/GenBank/DDBJ databases">
        <title>Taxonomy of Novel Oxalotrophic and Methylotrophic Bacteria.</title>
        <authorList>
            <person name="Sahin N."/>
            <person name="Tani A."/>
        </authorList>
    </citation>
    <scope>NUCLEOTIDE SEQUENCE</scope>
    <source>
        <strain evidence="7">AM327</strain>
    </source>
</reference>
<keyword evidence="3 4" id="KW-0326">Glycosidase</keyword>
<dbReference type="Pfam" id="PF00251">
    <property type="entry name" value="Glyco_hydro_32N"/>
    <property type="match status" value="1"/>
</dbReference>
<dbReference type="EMBL" id="BRVP01000020">
    <property type="protein sequence ID" value="GLB53584.1"/>
    <property type="molecule type" value="Genomic_DNA"/>
</dbReference>
<dbReference type="PANTHER" id="PTHR42800:SF1">
    <property type="entry name" value="EXOINULINASE INUD (AFU_ORTHOLOGUE AFUA_5G00480)"/>
    <property type="match status" value="1"/>
</dbReference>
<evidence type="ECO:0000256" key="2">
    <source>
        <dbReference type="ARBA" id="ARBA00022801"/>
    </source>
</evidence>
<dbReference type="Pfam" id="PF08244">
    <property type="entry name" value="Glyco_hydro_32C"/>
    <property type="match status" value="1"/>
</dbReference>
<dbReference type="InterPro" id="IPR013148">
    <property type="entry name" value="Glyco_hydro_32_N"/>
</dbReference>
<dbReference type="PANTHER" id="PTHR42800">
    <property type="entry name" value="EXOINULINASE INUD (AFU_ORTHOLOGUE AFUA_5G00480)"/>
    <property type="match status" value="1"/>
</dbReference>
<accession>A0A9W6EVA6</accession>
<gene>
    <name evidence="7" type="ORF">NBRC110019_26250</name>
</gene>
<protein>
    <recommendedName>
        <fullName evidence="9">Glycoside hydrolase family 32 protein</fullName>
    </recommendedName>
</protein>
<dbReference type="GO" id="GO:0004575">
    <property type="term" value="F:sucrose alpha-glucosidase activity"/>
    <property type="evidence" value="ECO:0007669"/>
    <property type="project" value="TreeGrafter"/>
</dbReference>
<comment type="caution">
    <text evidence="7">The sequence shown here is derived from an EMBL/GenBank/DDBJ whole genome shotgun (WGS) entry which is preliminary data.</text>
</comment>
<evidence type="ECO:0000259" key="5">
    <source>
        <dbReference type="Pfam" id="PF00251"/>
    </source>
</evidence>
<dbReference type="SUPFAM" id="SSF75005">
    <property type="entry name" value="Arabinanase/levansucrase/invertase"/>
    <property type="match status" value="1"/>
</dbReference>
<dbReference type="CDD" id="cd18622">
    <property type="entry name" value="GH32_Inu-like"/>
    <property type="match status" value="1"/>
</dbReference>
<sequence length="515" mass="58626">MTLACGAQQPKEPITTTEPTKTLEDADYRPHFHFAPEKHWMNDPNGMFYLDGTYHLFYQYYPDGNVWGPMHWGHATTKDLLRWDEKPIAIYPDSLGYIFSGSAVVDLKNSSGLGTRENPPVVAMFTYHDPIKEREGRENFQNQAIAYSTDQGATWRKYAMNPVIPNPGIKDFRDPKIHWDAEHQQWIVVLAVLDRVYFYTSKDLKEWTKVSEFGNGQGAHGGVWECPDFFPMPVAGTNETKWVLIQSLNPGAINGGSGTQYFIGDFDGKVFTPVKAMQNLPENHSYWLDFGRDNYAGVSWANLPEKDGRILYLGWMTNWQYAQEVPTETWRGAMTLPRELTLHKQQNQYRLHTAPAQELWAYTDTIRYQKQVTVDADITLAPGSEVDLTKTVITFSIPDVAKQKYTFQLTSAADTLTFGYDGNTDSFFLDRSAMATSGFHPDFASHQVIAPRISKDKQITVTLILDTTSLELFFDDGVTVMTNIFFPKFPLTELIAVQSIIPYQLKDVNINQLKL</sequence>
<dbReference type="GO" id="GO:0005737">
    <property type="term" value="C:cytoplasm"/>
    <property type="evidence" value="ECO:0007669"/>
    <property type="project" value="TreeGrafter"/>
</dbReference>
<evidence type="ECO:0000313" key="8">
    <source>
        <dbReference type="Proteomes" id="UP001143545"/>
    </source>
</evidence>
<dbReference type="GO" id="GO:0005987">
    <property type="term" value="P:sucrose catabolic process"/>
    <property type="evidence" value="ECO:0007669"/>
    <property type="project" value="TreeGrafter"/>
</dbReference>
<keyword evidence="8" id="KW-1185">Reference proteome</keyword>
<dbReference type="PROSITE" id="PS00609">
    <property type="entry name" value="GLYCOSYL_HYDROL_F32"/>
    <property type="match status" value="1"/>
</dbReference>
<dbReference type="AlphaFoldDB" id="A0A9W6EVA6"/>
<evidence type="ECO:0008006" key="9">
    <source>
        <dbReference type="Google" id="ProtNLM"/>
    </source>
</evidence>
<evidence type="ECO:0000256" key="1">
    <source>
        <dbReference type="ARBA" id="ARBA00009902"/>
    </source>
</evidence>
<dbReference type="InterPro" id="IPR013320">
    <property type="entry name" value="ConA-like_dom_sf"/>
</dbReference>
<evidence type="ECO:0000256" key="4">
    <source>
        <dbReference type="RuleBase" id="RU362110"/>
    </source>
</evidence>
<dbReference type="SMART" id="SM00640">
    <property type="entry name" value="Glyco_32"/>
    <property type="match status" value="1"/>
</dbReference>
<evidence type="ECO:0000259" key="6">
    <source>
        <dbReference type="Pfam" id="PF08244"/>
    </source>
</evidence>
<evidence type="ECO:0000313" key="7">
    <source>
        <dbReference type="EMBL" id="GLB53584.1"/>
    </source>
</evidence>
<name>A0A9W6EVA6_9FLAO</name>
<dbReference type="Proteomes" id="UP001143545">
    <property type="component" value="Unassembled WGS sequence"/>
</dbReference>
<dbReference type="Gene3D" id="2.60.120.560">
    <property type="entry name" value="Exo-inulinase, domain 1"/>
    <property type="match status" value="1"/>
</dbReference>
<keyword evidence="2 4" id="KW-0378">Hydrolase</keyword>
<dbReference type="InterPro" id="IPR018053">
    <property type="entry name" value="Glyco_hydro_32_AS"/>
</dbReference>
<dbReference type="Gene3D" id="2.115.10.20">
    <property type="entry name" value="Glycosyl hydrolase domain, family 43"/>
    <property type="match status" value="1"/>
</dbReference>
<feature type="domain" description="Glycosyl hydrolase family 32 C-terminal" evidence="6">
    <location>
        <begin position="371"/>
        <end position="490"/>
    </location>
</feature>
<dbReference type="InterPro" id="IPR023296">
    <property type="entry name" value="Glyco_hydro_beta-prop_sf"/>
</dbReference>
<proteinExistence type="inferred from homology"/>
<dbReference type="SUPFAM" id="SSF49899">
    <property type="entry name" value="Concanavalin A-like lectins/glucanases"/>
    <property type="match status" value="1"/>
</dbReference>